<dbReference type="InterPro" id="IPR000652">
    <property type="entry name" value="Triosephosphate_isomerase"/>
</dbReference>
<reference evidence="4 5" key="1">
    <citation type="submission" date="2018-02" db="EMBL/GenBank/DDBJ databases">
        <title>Genomic Reconstructions from Amazon Rainforest and Pasture Soil Reveal Novel Insights into the Physiology of Candidate Phyla in Tropical Sites.</title>
        <authorList>
            <person name="Kroeger M.E."/>
            <person name="Delmont T."/>
            <person name="Eren A.M."/>
            <person name="Guo J."/>
            <person name="Meyer K.M."/>
            <person name="Khan K."/>
            <person name="Rodrigues J.L.M."/>
            <person name="Bohannan B.J.M."/>
            <person name="Tringe S."/>
            <person name="Borges C.D."/>
            <person name="Tiedje J."/>
            <person name="Tsai S.M."/>
            <person name="Nusslein K."/>
        </authorList>
    </citation>
    <scope>NUCLEOTIDE SEQUENCE [LARGE SCALE GENOMIC DNA]</scope>
    <source>
        <strain evidence="4">Amazon FNV 2010 28 9</strain>
    </source>
</reference>
<gene>
    <name evidence="4" type="ORF">C5B42_05910</name>
</gene>
<dbReference type="Proteomes" id="UP000246104">
    <property type="component" value="Unassembled WGS sequence"/>
</dbReference>
<comment type="catalytic activity">
    <reaction evidence="3">
        <text>D-glyceraldehyde 3-phosphate = dihydroxyacetone phosphate</text>
        <dbReference type="Rhea" id="RHEA:18585"/>
        <dbReference type="ChEBI" id="CHEBI:57642"/>
        <dbReference type="ChEBI" id="CHEBI:59776"/>
        <dbReference type="EC" id="5.3.1.1"/>
    </reaction>
</comment>
<dbReference type="GO" id="GO:0004807">
    <property type="term" value="F:triose-phosphate isomerase activity"/>
    <property type="evidence" value="ECO:0007669"/>
    <property type="project" value="UniProtKB-EC"/>
</dbReference>
<keyword evidence="3" id="KW-0963">Cytoplasm</keyword>
<dbReference type="GO" id="GO:0006094">
    <property type="term" value="P:gluconeogenesis"/>
    <property type="evidence" value="ECO:0007669"/>
    <property type="project" value="UniProtKB-UniPathway"/>
</dbReference>
<dbReference type="CDD" id="cd00311">
    <property type="entry name" value="TIM"/>
    <property type="match status" value="1"/>
</dbReference>
<comment type="subcellular location">
    <subcellularLocation>
        <location evidence="3">Cytoplasm</location>
    </subcellularLocation>
</comment>
<comment type="pathway">
    <text evidence="3">Carbohydrate biosynthesis; gluconeogenesis.</text>
</comment>
<comment type="similarity">
    <text evidence="1 3">Belongs to the triosephosphate isomerase family.</text>
</comment>
<keyword evidence="3" id="KW-0312">Gluconeogenesis</keyword>
<dbReference type="InterPro" id="IPR013785">
    <property type="entry name" value="Aldolase_TIM"/>
</dbReference>
<evidence type="ECO:0000256" key="3">
    <source>
        <dbReference type="RuleBase" id="RU363013"/>
    </source>
</evidence>
<dbReference type="GO" id="GO:0005829">
    <property type="term" value="C:cytosol"/>
    <property type="evidence" value="ECO:0007669"/>
    <property type="project" value="TreeGrafter"/>
</dbReference>
<comment type="subunit">
    <text evidence="3">Homodimer.</text>
</comment>
<protein>
    <recommendedName>
        <fullName evidence="3">Triosephosphate isomerase</fullName>
        <ecNumber evidence="3">5.3.1.1</ecNumber>
    </recommendedName>
</protein>
<keyword evidence="3" id="KW-0324">Glycolysis</keyword>
<dbReference type="PROSITE" id="PS51440">
    <property type="entry name" value="TIM_2"/>
    <property type="match status" value="1"/>
</dbReference>
<dbReference type="PANTHER" id="PTHR21139">
    <property type="entry name" value="TRIOSEPHOSPHATE ISOMERASE"/>
    <property type="match status" value="1"/>
</dbReference>
<dbReference type="GO" id="GO:0006096">
    <property type="term" value="P:glycolytic process"/>
    <property type="evidence" value="ECO:0007669"/>
    <property type="project" value="UniProtKB-UniPathway"/>
</dbReference>
<sequence length="239" mass="26387">MTTLKIKFMSKLIIANFKSNKNREEYEQWVDIFERGVQKVGEHVAIVLAPPLVNLMFFSNRLMGKKTHPHTSLGVQDISPFPAGSYTGAVGTRNLDGFDVRYAIIGHSERRKYFKETNIDIANKVQEALAAKITPIVCVTKDECAATANAIESSDRKKCVVAFEPIEHIGTGTADTLEDIVKTKEWVTTAFGNVPYIYGGSVSASTDTAILTHASIDGFLVGHACLDPHEFLSLLRQIR</sequence>
<dbReference type="GO" id="GO:0019563">
    <property type="term" value="P:glycerol catabolic process"/>
    <property type="evidence" value="ECO:0007669"/>
    <property type="project" value="TreeGrafter"/>
</dbReference>
<dbReference type="UniPathway" id="UPA00138"/>
<comment type="pathway">
    <text evidence="3">Carbohydrate degradation; glycolysis; D-glyceraldehyde 3-phosphate from glycerone phosphate: step 1/1.</text>
</comment>
<dbReference type="Pfam" id="PF00121">
    <property type="entry name" value="TIM"/>
    <property type="match status" value="1"/>
</dbReference>
<dbReference type="UniPathway" id="UPA00109">
    <property type="reaction ID" value="UER00189"/>
</dbReference>
<evidence type="ECO:0000313" key="4">
    <source>
        <dbReference type="EMBL" id="PWU22521.1"/>
    </source>
</evidence>
<dbReference type="InterPro" id="IPR035990">
    <property type="entry name" value="TIM_sf"/>
</dbReference>
<evidence type="ECO:0000256" key="2">
    <source>
        <dbReference type="ARBA" id="ARBA00023235"/>
    </source>
</evidence>
<accession>A0A317JMH7</accession>
<dbReference type="PANTHER" id="PTHR21139:SF42">
    <property type="entry name" value="TRIOSEPHOSPHATE ISOMERASE"/>
    <property type="match status" value="1"/>
</dbReference>
<name>A0A317JMH7_9BACT</name>
<comment type="caution">
    <text evidence="4">The sequence shown here is derived from an EMBL/GenBank/DDBJ whole genome shotgun (WGS) entry which is preliminary data.</text>
</comment>
<dbReference type="AlphaFoldDB" id="A0A317JMH7"/>
<dbReference type="GO" id="GO:0046166">
    <property type="term" value="P:glyceraldehyde-3-phosphate biosynthetic process"/>
    <property type="evidence" value="ECO:0007669"/>
    <property type="project" value="TreeGrafter"/>
</dbReference>
<organism evidence="4 5">
    <name type="scientific">Candidatus Cerribacteria bacterium 'Amazon FNV 2010 28 9'</name>
    <dbReference type="NCBI Taxonomy" id="2081795"/>
    <lineage>
        <taxon>Bacteria</taxon>
        <taxon>Candidatus Cerribacteria</taxon>
    </lineage>
</organism>
<dbReference type="EC" id="5.3.1.1" evidence="3"/>
<dbReference type="SUPFAM" id="SSF51351">
    <property type="entry name" value="Triosephosphate isomerase (TIM)"/>
    <property type="match status" value="1"/>
</dbReference>
<keyword evidence="2 3" id="KW-0413">Isomerase</keyword>
<dbReference type="EMBL" id="PSRQ01000062">
    <property type="protein sequence ID" value="PWU22521.1"/>
    <property type="molecule type" value="Genomic_DNA"/>
</dbReference>
<dbReference type="Gene3D" id="3.20.20.70">
    <property type="entry name" value="Aldolase class I"/>
    <property type="match status" value="1"/>
</dbReference>
<evidence type="ECO:0000313" key="5">
    <source>
        <dbReference type="Proteomes" id="UP000246104"/>
    </source>
</evidence>
<evidence type="ECO:0000256" key="1">
    <source>
        <dbReference type="ARBA" id="ARBA00007422"/>
    </source>
</evidence>
<proteinExistence type="inferred from homology"/>